<comment type="similarity">
    <text evidence="1">Belongs to the AHA1 family.</text>
</comment>
<sequence length="151" mass="16760">MDDRTLTLTRHLRASPAQVYAAWTDPEVLPRWFGPEGFACRTHAIDIHVGGEWRFDMTGHGMTFPNRHRWTELTPHSRIVFLMDGLEGEVDAKEVVVTLAPEGEGTRLTQVMTFATPESLKVAESYGAPERGQETLAKLAALVERQTASAG</sequence>
<dbReference type="AlphaFoldDB" id="A0A017HRN6"/>
<feature type="domain" description="Activator of Hsp90 ATPase homologue 1/2-like C-terminal" evidence="2">
    <location>
        <begin position="13"/>
        <end position="144"/>
    </location>
</feature>
<reference evidence="3 4" key="1">
    <citation type="submission" date="2013-02" db="EMBL/GenBank/DDBJ databases">
        <authorList>
            <person name="Fiebig A."/>
            <person name="Goeker M."/>
            <person name="Klenk H.-P.P."/>
        </authorList>
    </citation>
    <scope>NUCLEOTIDE SEQUENCE [LARGE SCALE GENOMIC DNA]</scope>
    <source>
        <strain evidence="3 4">DSM 19309</strain>
    </source>
</reference>
<dbReference type="Pfam" id="PF08327">
    <property type="entry name" value="AHSA1"/>
    <property type="match status" value="1"/>
</dbReference>
<accession>A0A017HRN6</accession>
<dbReference type="EMBL" id="AOSK01000035">
    <property type="protein sequence ID" value="EYD77147.1"/>
    <property type="molecule type" value="Genomic_DNA"/>
</dbReference>
<dbReference type="InterPro" id="IPR013538">
    <property type="entry name" value="ASHA1/2-like_C"/>
</dbReference>
<comment type="caution">
    <text evidence="3">The sequence shown here is derived from an EMBL/GenBank/DDBJ whole genome shotgun (WGS) entry which is preliminary data.</text>
</comment>
<evidence type="ECO:0000256" key="1">
    <source>
        <dbReference type="ARBA" id="ARBA00006817"/>
    </source>
</evidence>
<keyword evidence="4" id="KW-1185">Reference proteome</keyword>
<dbReference type="InterPro" id="IPR023393">
    <property type="entry name" value="START-like_dom_sf"/>
</dbReference>
<dbReference type="Proteomes" id="UP000019666">
    <property type="component" value="Unassembled WGS sequence"/>
</dbReference>
<name>A0A017HRN6_9RHOB</name>
<dbReference type="RefSeq" id="WP_037279997.1">
    <property type="nucleotide sequence ID" value="NZ_KK088568.1"/>
</dbReference>
<dbReference type="SUPFAM" id="SSF55961">
    <property type="entry name" value="Bet v1-like"/>
    <property type="match status" value="1"/>
</dbReference>
<proteinExistence type="inferred from homology"/>
<evidence type="ECO:0000313" key="4">
    <source>
        <dbReference type="Proteomes" id="UP000019666"/>
    </source>
</evidence>
<protein>
    <recommendedName>
        <fullName evidence="2">Activator of Hsp90 ATPase homologue 1/2-like C-terminal domain-containing protein</fullName>
    </recommendedName>
</protein>
<organism evidence="3 4">
    <name type="scientific">Rubellimicrobium mesophilum DSM 19309</name>
    <dbReference type="NCBI Taxonomy" id="442562"/>
    <lineage>
        <taxon>Bacteria</taxon>
        <taxon>Pseudomonadati</taxon>
        <taxon>Pseudomonadota</taxon>
        <taxon>Alphaproteobacteria</taxon>
        <taxon>Rhodobacterales</taxon>
        <taxon>Roseobacteraceae</taxon>
        <taxon>Rubellimicrobium</taxon>
    </lineage>
</organism>
<dbReference type="HOGENOM" id="CLU_108923_6_2_5"/>
<gene>
    <name evidence="3" type="ORF">Rumeso_01259</name>
</gene>
<dbReference type="Gene3D" id="3.30.530.20">
    <property type="match status" value="1"/>
</dbReference>
<evidence type="ECO:0000313" key="3">
    <source>
        <dbReference type="EMBL" id="EYD77147.1"/>
    </source>
</evidence>
<evidence type="ECO:0000259" key="2">
    <source>
        <dbReference type="Pfam" id="PF08327"/>
    </source>
</evidence>
<dbReference type="STRING" id="442562.Rumeso_01259"/>